<dbReference type="GO" id="GO:1990904">
    <property type="term" value="C:ribonucleoprotein complex"/>
    <property type="evidence" value="ECO:0007669"/>
    <property type="project" value="UniProtKB-KW"/>
</dbReference>
<dbReference type="PROSITE" id="PS00579">
    <property type="entry name" value="RIBOSOMAL_L29"/>
    <property type="match status" value="1"/>
</dbReference>
<dbReference type="GO" id="GO:0006412">
    <property type="term" value="P:translation"/>
    <property type="evidence" value="ECO:0007669"/>
    <property type="project" value="UniProtKB-UniRule"/>
</dbReference>
<dbReference type="SUPFAM" id="SSF46561">
    <property type="entry name" value="Ribosomal protein L29 (L29p)"/>
    <property type="match status" value="1"/>
</dbReference>
<dbReference type="AlphaFoldDB" id="A0A9D1H9P9"/>
<keyword evidence="2 5" id="KW-0689">Ribosomal protein</keyword>
<dbReference type="NCBIfam" id="TIGR00012">
    <property type="entry name" value="L29"/>
    <property type="match status" value="1"/>
</dbReference>
<dbReference type="CDD" id="cd00427">
    <property type="entry name" value="Ribosomal_L29_HIP"/>
    <property type="match status" value="1"/>
</dbReference>
<proteinExistence type="inferred from homology"/>
<evidence type="ECO:0000313" key="6">
    <source>
        <dbReference type="EMBL" id="HIT97966.1"/>
    </source>
</evidence>
<dbReference type="HAMAP" id="MF_00374">
    <property type="entry name" value="Ribosomal_uL29"/>
    <property type="match status" value="1"/>
</dbReference>
<evidence type="ECO:0000256" key="3">
    <source>
        <dbReference type="ARBA" id="ARBA00023274"/>
    </source>
</evidence>
<evidence type="ECO:0000256" key="2">
    <source>
        <dbReference type="ARBA" id="ARBA00022980"/>
    </source>
</evidence>
<evidence type="ECO:0000313" key="7">
    <source>
        <dbReference type="Proteomes" id="UP000824161"/>
    </source>
</evidence>
<protein>
    <recommendedName>
        <fullName evidence="4 5">Large ribosomal subunit protein uL29</fullName>
    </recommendedName>
</protein>
<dbReference type="GO" id="GO:0003735">
    <property type="term" value="F:structural constituent of ribosome"/>
    <property type="evidence" value="ECO:0007669"/>
    <property type="project" value="InterPro"/>
</dbReference>
<comment type="caution">
    <text evidence="6">The sequence shown here is derived from an EMBL/GenBank/DDBJ whole genome shotgun (WGS) entry which is preliminary data.</text>
</comment>
<dbReference type="InterPro" id="IPR018254">
    <property type="entry name" value="Ribosomal_uL29_CS"/>
</dbReference>
<accession>A0A9D1H9P9</accession>
<dbReference type="InterPro" id="IPR001854">
    <property type="entry name" value="Ribosomal_uL29"/>
</dbReference>
<evidence type="ECO:0000256" key="5">
    <source>
        <dbReference type="HAMAP-Rule" id="MF_00374"/>
    </source>
</evidence>
<evidence type="ECO:0000256" key="1">
    <source>
        <dbReference type="ARBA" id="ARBA00009254"/>
    </source>
</evidence>
<comment type="similarity">
    <text evidence="1 5">Belongs to the universal ribosomal protein uL29 family.</text>
</comment>
<reference evidence="6" key="1">
    <citation type="submission" date="2020-10" db="EMBL/GenBank/DDBJ databases">
        <authorList>
            <person name="Gilroy R."/>
        </authorList>
    </citation>
    <scope>NUCLEOTIDE SEQUENCE</scope>
    <source>
        <strain evidence="6">1383</strain>
    </source>
</reference>
<evidence type="ECO:0000256" key="4">
    <source>
        <dbReference type="ARBA" id="ARBA00035204"/>
    </source>
</evidence>
<dbReference type="Gene3D" id="1.10.287.310">
    <property type="match status" value="1"/>
</dbReference>
<name>A0A9D1H9P9_9FLAO</name>
<dbReference type="GO" id="GO:0005840">
    <property type="term" value="C:ribosome"/>
    <property type="evidence" value="ECO:0007669"/>
    <property type="project" value="UniProtKB-KW"/>
</dbReference>
<sequence length="64" mass="7403">MKQSVIKEMSTADLQEKLAETKAKLAEQRLNHAVTPLENPMEIRKTRRTVARLATELTKRELQK</sequence>
<keyword evidence="3 5" id="KW-0687">Ribonucleoprotein</keyword>
<dbReference type="Proteomes" id="UP000824161">
    <property type="component" value="Unassembled WGS sequence"/>
</dbReference>
<organism evidence="6 7">
    <name type="scientific">Candidatus Merdimorpha stercoravium</name>
    <dbReference type="NCBI Taxonomy" id="2840863"/>
    <lineage>
        <taxon>Bacteria</taxon>
        <taxon>Pseudomonadati</taxon>
        <taxon>Bacteroidota</taxon>
        <taxon>Flavobacteriia</taxon>
        <taxon>Flavobacteriales</taxon>
        <taxon>Candidatus Merdimorpha</taxon>
    </lineage>
</organism>
<reference evidence="6" key="2">
    <citation type="journal article" date="2021" name="PeerJ">
        <title>Extensive microbial diversity within the chicken gut microbiome revealed by metagenomics and culture.</title>
        <authorList>
            <person name="Gilroy R."/>
            <person name="Ravi A."/>
            <person name="Getino M."/>
            <person name="Pursley I."/>
            <person name="Horton D.L."/>
            <person name="Alikhan N.F."/>
            <person name="Baker D."/>
            <person name="Gharbi K."/>
            <person name="Hall N."/>
            <person name="Watson M."/>
            <person name="Adriaenssens E.M."/>
            <person name="Foster-Nyarko E."/>
            <person name="Jarju S."/>
            <person name="Secka A."/>
            <person name="Antonio M."/>
            <person name="Oren A."/>
            <person name="Chaudhuri R.R."/>
            <person name="La Ragione R."/>
            <person name="Hildebrand F."/>
            <person name="Pallen M.J."/>
        </authorList>
    </citation>
    <scope>NUCLEOTIDE SEQUENCE</scope>
    <source>
        <strain evidence="6">1383</strain>
    </source>
</reference>
<dbReference type="InterPro" id="IPR036049">
    <property type="entry name" value="Ribosomal_uL29_sf"/>
</dbReference>
<dbReference type="Pfam" id="PF00831">
    <property type="entry name" value="Ribosomal_L29"/>
    <property type="match status" value="1"/>
</dbReference>
<dbReference type="EMBL" id="DVLY01000093">
    <property type="protein sequence ID" value="HIT97966.1"/>
    <property type="molecule type" value="Genomic_DNA"/>
</dbReference>
<gene>
    <name evidence="5 6" type="primary">rpmC</name>
    <name evidence="6" type="ORF">IAC44_03915</name>
</gene>